<dbReference type="EMBL" id="GBXM01075894">
    <property type="protein sequence ID" value="JAH32683.1"/>
    <property type="molecule type" value="Transcribed_RNA"/>
</dbReference>
<protein>
    <submittedName>
        <fullName evidence="1">Uncharacterized protein</fullName>
    </submittedName>
</protein>
<proteinExistence type="predicted"/>
<reference evidence="1" key="1">
    <citation type="submission" date="2014-11" db="EMBL/GenBank/DDBJ databases">
        <authorList>
            <person name="Amaro Gonzalez C."/>
        </authorList>
    </citation>
    <scope>NUCLEOTIDE SEQUENCE</scope>
</reference>
<reference evidence="1" key="2">
    <citation type="journal article" date="2015" name="Fish Shellfish Immunol.">
        <title>Early steps in the European eel (Anguilla anguilla)-Vibrio vulnificus interaction in the gills: Role of the RtxA13 toxin.</title>
        <authorList>
            <person name="Callol A."/>
            <person name="Pajuelo D."/>
            <person name="Ebbesson L."/>
            <person name="Teles M."/>
            <person name="MacKenzie S."/>
            <person name="Amaro C."/>
        </authorList>
    </citation>
    <scope>NUCLEOTIDE SEQUENCE</scope>
</reference>
<dbReference type="AlphaFoldDB" id="A0A0E9RWM5"/>
<name>A0A0E9RWM5_ANGAN</name>
<organism evidence="1">
    <name type="scientific">Anguilla anguilla</name>
    <name type="common">European freshwater eel</name>
    <name type="synonym">Muraena anguilla</name>
    <dbReference type="NCBI Taxonomy" id="7936"/>
    <lineage>
        <taxon>Eukaryota</taxon>
        <taxon>Metazoa</taxon>
        <taxon>Chordata</taxon>
        <taxon>Craniata</taxon>
        <taxon>Vertebrata</taxon>
        <taxon>Euteleostomi</taxon>
        <taxon>Actinopterygii</taxon>
        <taxon>Neopterygii</taxon>
        <taxon>Teleostei</taxon>
        <taxon>Anguilliformes</taxon>
        <taxon>Anguillidae</taxon>
        <taxon>Anguilla</taxon>
    </lineage>
</organism>
<accession>A0A0E9RWM5</accession>
<evidence type="ECO:0000313" key="1">
    <source>
        <dbReference type="EMBL" id="JAH32683.1"/>
    </source>
</evidence>
<sequence>MRSKTSPYKKSFPTTLLIPKNIKHTLDAPAVFTAQLCNHCAVKRCIVGTADLVINDYHVNLYLSDCIF</sequence>